<organism evidence="9 10">
    <name type="scientific">Terricaulis silvestris</name>
    <dbReference type="NCBI Taxonomy" id="2686094"/>
    <lineage>
        <taxon>Bacteria</taxon>
        <taxon>Pseudomonadati</taxon>
        <taxon>Pseudomonadota</taxon>
        <taxon>Alphaproteobacteria</taxon>
        <taxon>Caulobacterales</taxon>
        <taxon>Caulobacteraceae</taxon>
        <taxon>Terricaulis</taxon>
    </lineage>
</organism>
<dbReference type="InterPro" id="IPR011701">
    <property type="entry name" value="MFS"/>
</dbReference>
<feature type="transmembrane region" description="Helical" evidence="7">
    <location>
        <begin position="111"/>
        <end position="132"/>
    </location>
</feature>
<feature type="transmembrane region" description="Helical" evidence="7">
    <location>
        <begin position="231"/>
        <end position="251"/>
    </location>
</feature>
<name>A0A6I6MKD7_9CAUL</name>
<keyword evidence="4 7" id="KW-0812">Transmembrane</keyword>
<feature type="transmembrane region" description="Helical" evidence="7">
    <location>
        <begin position="19"/>
        <end position="42"/>
    </location>
</feature>
<reference evidence="10" key="1">
    <citation type="submission" date="2019-12" db="EMBL/GenBank/DDBJ databases">
        <title>Complete genome of Terracaulis silvestris 0127_4.</title>
        <authorList>
            <person name="Vieira S."/>
            <person name="Riedel T."/>
            <person name="Sproer C."/>
            <person name="Pascual J."/>
            <person name="Boedeker C."/>
            <person name="Overmann J."/>
        </authorList>
    </citation>
    <scope>NUCLEOTIDE SEQUENCE [LARGE SCALE GENOMIC DNA]</scope>
    <source>
        <strain evidence="10">0127_4</strain>
    </source>
</reference>
<feature type="transmembrane region" description="Helical" evidence="7">
    <location>
        <begin position="271"/>
        <end position="292"/>
    </location>
</feature>
<dbReference type="GO" id="GO:0005886">
    <property type="term" value="C:plasma membrane"/>
    <property type="evidence" value="ECO:0007669"/>
    <property type="project" value="UniProtKB-SubCell"/>
</dbReference>
<dbReference type="PANTHER" id="PTHR42718:SF46">
    <property type="entry name" value="BLR6921 PROTEIN"/>
    <property type="match status" value="1"/>
</dbReference>
<feature type="transmembrane region" description="Helical" evidence="7">
    <location>
        <begin position="304"/>
        <end position="323"/>
    </location>
</feature>
<dbReference type="Gene3D" id="1.20.1720.10">
    <property type="entry name" value="Multidrug resistance protein D"/>
    <property type="match status" value="1"/>
</dbReference>
<feature type="transmembrane region" description="Helical" evidence="7">
    <location>
        <begin position="335"/>
        <end position="353"/>
    </location>
</feature>
<sequence>MTALAVGTPNGLAAPRRHWAALAVGLAVTVSVLDGAMIHIAAPVIARDLGVNPGTAIWIVSSYQLAAAIALLPIGKLADVLGRRRVYLTCLALFVAGACISAIAPTLDTLAAARFAQGLGGAGILGVTNAILRDIYPRDRLARGIGLNSFVVAIAIASGPMIASLLMAAGSWRMLFLVAVPVGALLLVIGALALPPANRTTERIDFWSFPLSAAAFGTALTTINNLAHGGAVLWCIAGGLASFAAFAALLVRQRKAIAPLLPTDLLRIRAYATAVATMFAASIAQLIGYLATPFLLQRDAPRDLLEVGFIFTCWPIAVAAASPFASRVPGVPPRVACGLGLVIFACGLAALALSPAQASTFDLCWRMALCGAGYGFFQPANSAALASSVPIARAGSAGSLAACGRVVGQACGAAIAAFLFRWNAHDGIAAALSVAAIAALGAAAISGMRD</sequence>
<keyword evidence="6 7" id="KW-0472">Membrane</keyword>
<feature type="transmembrane region" description="Helical" evidence="7">
    <location>
        <begin position="174"/>
        <end position="194"/>
    </location>
</feature>
<dbReference type="InterPro" id="IPR020846">
    <property type="entry name" value="MFS_dom"/>
</dbReference>
<dbReference type="InterPro" id="IPR036259">
    <property type="entry name" value="MFS_trans_sf"/>
</dbReference>
<evidence type="ECO:0000256" key="2">
    <source>
        <dbReference type="ARBA" id="ARBA00022448"/>
    </source>
</evidence>
<accession>A0A6I6MKD7</accession>
<evidence type="ECO:0000259" key="8">
    <source>
        <dbReference type="PROSITE" id="PS50850"/>
    </source>
</evidence>
<feature type="domain" description="Major facilitator superfamily (MFS) profile" evidence="8">
    <location>
        <begin position="20"/>
        <end position="450"/>
    </location>
</feature>
<dbReference type="SUPFAM" id="SSF103473">
    <property type="entry name" value="MFS general substrate transporter"/>
    <property type="match status" value="1"/>
</dbReference>
<dbReference type="Pfam" id="PF07690">
    <property type="entry name" value="MFS_1"/>
    <property type="match status" value="1"/>
</dbReference>
<feature type="transmembrane region" description="Helical" evidence="7">
    <location>
        <begin position="428"/>
        <end position="448"/>
    </location>
</feature>
<evidence type="ECO:0000256" key="3">
    <source>
        <dbReference type="ARBA" id="ARBA00022475"/>
    </source>
</evidence>
<dbReference type="GO" id="GO:0022857">
    <property type="term" value="F:transmembrane transporter activity"/>
    <property type="evidence" value="ECO:0007669"/>
    <property type="project" value="InterPro"/>
</dbReference>
<keyword evidence="10" id="KW-1185">Reference proteome</keyword>
<dbReference type="PANTHER" id="PTHR42718">
    <property type="entry name" value="MAJOR FACILITATOR SUPERFAMILY MULTIDRUG TRANSPORTER MFSC"/>
    <property type="match status" value="1"/>
</dbReference>
<evidence type="ECO:0000256" key="4">
    <source>
        <dbReference type="ARBA" id="ARBA00022692"/>
    </source>
</evidence>
<evidence type="ECO:0000256" key="7">
    <source>
        <dbReference type="SAM" id="Phobius"/>
    </source>
</evidence>
<keyword evidence="3" id="KW-1003">Cell membrane</keyword>
<evidence type="ECO:0000313" key="10">
    <source>
        <dbReference type="Proteomes" id="UP000431269"/>
    </source>
</evidence>
<gene>
    <name evidence="9" type="primary">stp</name>
    <name evidence="9" type="ORF">DSM104635_00490</name>
</gene>
<evidence type="ECO:0000256" key="6">
    <source>
        <dbReference type="ARBA" id="ARBA00023136"/>
    </source>
</evidence>
<dbReference type="PROSITE" id="PS00216">
    <property type="entry name" value="SUGAR_TRANSPORT_1"/>
    <property type="match status" value="1"/>
</dbReference>
<feature type="transmembrane region" description="Helical" evidence="7">
    <location>
        <begin position="86"/>
        <end position="105"/>
    </location>
</feature>
<dbReference type="Proteomes" id="UP000431269">
    <property type="component" value="Chromosome"/>
</dbReference>
<dbReference type="EMBL" id="CP047045">
    <property type="protein sequence ID" value="QGZ93678.1"/>
    <property type="molecule type" value="Genomic_DNA"/>
</dbReference>
<comment type="subcellular location">
    <subcellularLocation>
        <location evidence="1">Cell membrane</location>
        <topology evidence="1">Multi-pass membrane protein</topology>
    </subcellularLocation>
</comment>
<protein>
    <submittedName>
        <fullName evidence="9">Spectinomycin tetracycline efflux pump</fullName>
    </submittedName>
</protein>
<keyword evidence="5 7" id="KW-1133">Transmembrane helix</keyword>
<feature type="transmembrane region" description="Helical" evidence="7">
    <location>
        <begin position="206"/>
        <end position="225"/>
    </location>
</feature>
<dbReference type="CDD" id="cd17321">
    <property type="entry name" value="MFS_MMR_MDR_like"/>
    <property type="match status" value="1"/>
</dbReference>
<feature type="transmembrane region" description="Helical" evidence="7">
    <location>
        <begin position="54"/>
        <end position="74"/>
    </location>
</feature>
<evidence type="ECO:0000256" key="5">
    <source>
        <dbReference type="ARBA" id="ARBA00022989"/>
    </source>
</evidence>
<dbReference type="AlphaFoldDB" id="A0A6I6MKD7"/>
<proteinExistence type="predicted"/>
<dbReference type="InterPro" id="IPR005829">
    <property type="entry name" value="Sugar_transporter_CS"/>
</dbReference>
<dbReference type="KEGG" id="tsv:DSM104635_00490"/>
<keyword evidence="2" id="KW-0813">Transport</keyword>
<evidence type="ECO:0000313" key="9">
    <source>
        <dbReference type="EMBL" id="QGZ93678.1"/>
    </source>
</evidence>
<dbReference type="PROSITE" id="PS50850">
    <property type="entry name" value="MFS"/>
    <property type="match status" value="1"/>
</dbReference>
<dbReference type="RefSeq" id="WP_158764677.1">
    <property type="nucleotide sequence ID" value="NZ_CP047045.1"/>
</dbReference>
<evidence type="ECO:0000256" key="1">
    <source>
        <dbReference type="ARBA" id="ARBA00004651"/>
    </source>
</evidence>
<feature type="transmembrane region" description="Helical" evidence="7">
    <location>
        <begin position="144"/>
        <end position="168"/>
    </location>
</feature>
<dbReference type="Gene3D" id="1.20.1250.20">
    <property type="entry name" value="MFS general substrate transporter like domains"/>
    <property type="match status" value="1"/>
</dbReference>